<evidence type="ECO:0000256" key="1">
    <source>
        <dbReference type="SAM" id="MobiDB-lite"/>
    </source>
</evidence>
<comment type="caution">
    <text evidence="3">The sequence shown here is derived from an EMBL/GenBank/DDBJ whole genome shotgun (WGS) entry which is preliminary data.</text>
</comment>
<protein>
    <submittedName>
        <fullName evidence="3">DUF3098 domain-containing protein</fullName>
    </submittedName>
</protein>
<dbReference type="EMBL" id="JADIME010000033">
    <property type="protein sequence ID" value="MBO8464961.1"/>
    <property type="molecule type" value="Genomic_DNA"/>
</dbReference>
<evidence type="ECO:0000256" key="2">
    <source>
        <dbReference type="SAM" id="Phobius"/>
    </source>
</evidence>
<keyword evidence="2" id="KW-0812">Transmembrane</keyword>
<proteinExistence type="predicted"/>
<keyword evidence="2" id="KW-1133">Transmembrane helix</keyword>
<accession>A0A9D9I2V6</accession>
<dbReference type="InterPro" id="IPR021448">
    <property type="entry name" value="DUF3098"/>
</dbReference>
<evidence type="ECO:0000313" key="4">
    <source>
        <dbReference type="Proteomes" id="UP000823597"/>
    </source>
</evidence>
<feature type="transmembrane region" description="Helical" evidence="2">
    <location>
        <begin position="68"/>
        <end position="86"/>
    </location>
</feature>
<feature type="region of interest" description="Disordered" evidence="1">
    <location>
        <begin position="1"/>
        <end position="21"/>
    </location>
</feature>
<feature type="transmembrane region" description="Helical" evidence="2">
    <location>
        <begin position="30"/>
        <end position="48"/>
    </location>
</feature>
<keyword evidence="2" id="KW-0472">Membrane</keyword>
<dbReference type="Pfam" id="PF11297">
    <property type="entry name" value="DUF3098"/>
    <property type="match status" value="1"/>
</dbReference>
<sequence length="95" mass="10352">MSKQPDRYSVKGKKEQDEGRMPMSAKGIRLLLVGLAVIVSGFILLAGGGSDDPDYFNWSMFNFTRLTAAPILIVAGIVIEIVAIMGRPVRKGKDQ</sequence>
<gene>
    <name evidence="3" type="ORF">IAB93_03065</name>
</gene>
<dbReference type="AlphaFoldDB" id="A0A9D9I2V6"/>
<reference evidence="3" key="1">
    <citation type="submission" date="2020-10" db="EMBL/GenBank/DDBJ databases">
        <authorList>
            <person name="Gilroy R."/>
        </authorList>
    </citation>
    <scope>NUCLEOTIDE SEQUENCE</scope>
    <source>
        <strain evidence="3">10037</strain>
    </source>
</reference>
<evidence type="ECO:0000313" key="3">
    <source>
        <dbReference type="EMBL" id="MBO8464961.1"/>
    </source>
</evidence>
<feature type="compositionally biased region" description="Basic and acidic residues" evidence="1">
    <location>
        <begin position="1"/>
        <end position="20"/>
    </location>
</feature>
<organism evidence="3 4">
    <name type="scientific">Candidatus Merdivivens pullistercoris</name>
    <dbReference type="NCBI Taxonomy" id="2840873"/>
    <lineage>
        <taxon>Bacteria</taxon>
        <taxon>Pseudomonadati</taxon>
        <taxon>Bacteroidota</taxon>
        <taxon>Bacteroidia</taxon>
        <taxon>Bacteroidales</taxon>
        <taxon>Muribaculaceae</taxon>
        <taxon>Muribaculaceae incertae sedis</taxon>
        <taxon>Candidatus Merdivivens</taxon>
    </lineage>
</organism>
<dbReference type="Proteomes" id="UP000823597">
    <property type="component" value="Unassembled WGS sequence"/>
</dbReference>
<name>A0A9D9I2V6_9BACT</name>
<reference evidence="3" key="2">
    <citation type="journal article" date="2021" name="PeerJ">
        <title>Extensive microbial diversity within the chicken gut microbiome revealed by metagenomics and culture.</title>
        <authorList>
            <person name="Gilroy R."/>
            <person name="Ravi A."/>
            <person name="Getino M."/>
            <person name="Pursley I."/>
            <person name="Horton D.L."/>
            <person name="Alikhan N.F."/>
            <person name="Baker D."/>
            <person name="Gharbi K."/>
            <person name="Hall N."/>
            <person name="Watson M."/>
            <person name="Adriaenssens E.M."/>
            <person name="Foster-Nyarko E."/>
            <person name="Jarju S."/>
            <person name="Secka A."/>
            <person name="Antonio M."/>
            <person name="Oren A."/>
            <person name="Chaudhuri R.R."/>
            <person name="La Ragione R."/>
            <person name="Hildebrand F."/>
            <person name="Pallen M.J."/>
        </authorList>
    </citation>
    <scope>NUCLEOTIDE SEQUENCE</scope>
    <source>
        <strain evidence="3">10037</strain>
    </source>
</reference>